<evidence type="ECO:0000256" key="2">
    <source>
        <dbReference type="ARBA" id="ARBA00023015"/>
    </source>
</evidence>
<proteinExistence type="inferred from homology"/>
<dbReference type="InterPro" id="IPR013249">
    <property type="entry name" value="RNA_pol_sigma70_r4_t2"/>
</dbReference>
<dbReference type="CDD" id="cd06171">
    <property type="entry name" value="Sigma70_r4"/>
    <property type="match status" value="1"/>
</dbReference>
<evidence type="ECO:0000256" key="3">
    <source>
        <dbReference type="ARBA" id="ARBA00023082"/>
    </source>
</evidence>
<gene>
    <name evidence="8" type="ORF">SAMN05428642_1011061</name>
</gene>
<dbReference type="PANTHER" id="PTHR43133">
    <property type="entry name" value="RNA POLYMERASE ECF-TYPE SIGMA FACTO"/>
    <property type="match status" value="1"/>
</dbReference>
<dbReference type="SUPFAM" id="SSF88946">
    <property type="entry name" value="Sigma2 domain of RNA polymerase sigma factors"/>
    <property type="match status" value="1"/>
</dbReference>
<evidence type="ECO:0000256" key="4">
    <source>
        <dbReference type="ARBA" id="ARBA00023125"/>
    </source>
</evidence>
<dbReference type="GO" id="GO:0003677">
    <property type="term" value="F:DNA binding"/>
    <property type="evidence" value="ECO:0007669"/>
    <property type="project" value="UniProtKB-KW"/>
</dbReference>
<keyword evidence="9" id="KW-1185">Reference proteome</keyword>
<evidence type="ECO:0000256" key="5">
    <source>
        <dbReference type="ARBA" id="ARBA00023163"/>
    </source>
</evidence>
<dbReference type="InterPro" id="IPR036388">
    <property type="entry name" value="WH-like_DNA-bd_sf"/>
</dbReference>
<evidence type="ECO:0000313" key="9">
    <source>
        <dbReference type="Proteomes" id="UP000182544"/>
    </source>
</evidence>
<reference evidence="8 9" key="1">
    <citation type="submission" date="2016-10" db="EMBL/GenBank/DDBJ databases">
        <authorList>
            <person name="de Groot N.N."/>
        </authorList>
    </citation>
    <scope>NUCLEOTIDE SEQUENCE [LARGE SCALE GENOMIC DNA]</scope>
    <source>
        <strain evidence="8 9">DSM 18180</strain>
    </source>
</reference>
<dbReference type="InterPro" id="IPR013325">
    <property type="entry name" value="RNA_pol_sigma_r2"/>
</dbReference>
<accession>A0A1K2IDY7</accession>
<evidence type="ECO:0000259" key="7">
    <source>
        <dbReference type="Pfam" id="PF08281"/>
    </source>
</evidence>
<dbReference type="Proteomes" id="UP000182544">
    <property type="component" value="Unassembled WGS sequence"/>
</dbReference>
<dbReference type="NCBIfam" id="TIGR02937">
    <property type="entry name" value="sigma70-ECF"/>
    <property type="match status" value="1"/>
</dbReference>
<keyword evidence="5" id="KW-0804">Transcription</keyword>
<dbReference type="PANTHER" id="PTHR43133:SF8">
    <property type="entry name" value="RNA POLYMERASE SIGMA FACTOR HI_1459-RELATED"/>
    <property type="match status" value="1"/>
</dbReference>
<keyword evidence="3" id="KW-0731">Sigma factor</keyword>
<protein>
    <submittedName>
        <fullName evidence="8">RNA polymerase sigma factor, sigma-70 family</fullName>
    </submittedName>
</protein>
<evidence type="ECO:0000259" key="6">
    <source>
        <dbReference type="Pfam" id="PF04542"/>
    </source>
</evidence>
<comment type="similarity">
    <text evidence="1">Belongs to the sigma-70 factor family. ECF subfamily.</text>
</comment>
<dbReference type="Pfam" id="PF04542">
    <property type="entry name" value="Sigma70_r2"/>
    <property type="match status" value="1"/>
</dbReference>
<dbReference type="InterPro" id="IPR013324">
    <property type="entry name" value="RNA_pol_sigma_r3/r4-like"/>
</dbReference>
<dbReference type="OrthoDB" id="9784272at2"/>
<dbReference type="InterPro" id="IPR039425">
    <property type="entry name" value="RNA_pol_sigma-70-like"/>
</dbReference>
<dbReference type="Gene3D" id="1.10.10.10">
    <property type="entry name" value="Winged helix-like DNA-binding domain superfamily/Winged helix DNA-binding domain"/>
    <property type="match status" value="1"/>
</dbReference>
<dbReference type="SUPFAM" id="SSF88659">
    <property type="entry name" value="Sigma3 and sigma4 domains of RNA polymerase sigma factors"/>
    <property type="match status" value="1"/>
</dbReference>
<organism evidence="8 9">
    <name type="scientific">Flaviramulus basaltis</name>
    <dbReference type="NCBI Taxonomy" id="369401"/>
    <lineage>
        <taxon>Bacteria</taxon>
        <taxon>Pseudomonadati</taxon>
        <taxon>Bacteroidota</taxon>
        <taxon>Flavobacteriia</taxon>
        <taxon>Flavobacteriales</taxon>
        <taxon>Flavobacteriaceae</taxon>
        <taxon>Flaviramulus</taxon>
    </lineage>
</organism>
<feature type="domain" description="RNA polymerase sigma factor 70 region 4 type 2" evidence="7">
    <location>
        <begin position="128"/>
        <end position="179"/>
    </location>
</feature>
<keyword evidence="4" id="KW-0238">DNA-binding</keyword>
<dbReference type="InterPro" id="IPR014284">
    <property type="entry name" value="RNA_pol_sigma-70_dom"/>
</dbReference>
<dbReference type="AlphaFoldDB" id="A0A1K2IDY7"/>
<name>A0A1K2IDY7_9FLAO</name>
<dbReference type="GO" id="GO:0016987">
    <property type="term" value="F:sigma factor activity"/>
    <property type="evidence" value="ECO:0007669"/>
    <property type="project" value="UniProtKB-KW"/>
</dbReference>
<dbReference type="Pfam" id="PF08281">
    <property type="entry name" value="Sigma70_r4_2"/>
    <property type="match status" value="1"/>
</dbReference>
<dbReference type="Gene3D" id="1.10.1740.10">
    <property type="match status" value="1"/>
</dbReference>
<dbReference type="EMBL" id="FPKV01000001">
    <property type="protein sequence ID" value="SFZ90652.1"/>
    <property type="molecule type" value="Genomic_DNA"/>
</dbReference>
<feature type="domain" description="RNA polymerase sigma-70 region 2" evidence="6">
    <location>
        <begin position="22"/>
        <end position="86"/>
    </location>
</feature>
<sequence length="193" mass="23061">MKPVEIFVMSKKEKENIISHTVNKYGEKLMAFIKPKVRNSEDAEDILQEVWFQFSNLTNISDIVNISGWLFSVTRNKITDNYRKKRTENLEDFNYEDESGLILIRDILLEDNDKNPELKLFQDDIWKELLKALEELPEKQRLVYVENEFNDKTLQQIADEQNQNIKTIISRKAYAVKHLRYKLKELYQDLKND</sequence>
<dbReference type="InterPro" id="IPR007627">
    <property type="entry name" value="RNA_pol_sigma70_r2"/>
</dbReference>
<evidence type="ECO:0000256" key="1">
    <source>
        <dbReference type="ARBA" id="ARBA00010641"/>
    </source>
</evidence>
<keyword evidence="2" id="KW-0805">Transcription regulation</keyword>
<dbReference type="STRING" id="369401.SAMN05428642_1011061"/>
<dbReference type="GO" id="GO:0006352">
    <property type="term" value="P:DNA-templated transcription initiation"/>
    <property type="evidence" value="ECO:0007669"/>
    <property type="project" value="InterPro"/>
</dbReference>
<evidence type="ECO:0000313" key="8">
    <source>
        <dbReference type="EMBL" id="SFZ90652.1"/>
    </source>
</evidence>